<keyword evidence="3" id="KW-1185">Reference proteome</keyword>
<dbReference type="Pfam" id="PF01814">
    <property type="entry name" value="Hemerythrin"/>
    <property type="match status" value="1"/>
</dbReference>
<accession>A0ABP8Q1Z8</accession>
<dbReference type="Proteomes" id="UP001500503">
    <property type="component" value="Unassembled WGS sequence"/>
</dbReference>
<reference evidence="3" key="1">
    <citation type="journal article" date="2019" name="Int. J. Syst. Evol. Microbiol.">
        <title>The Global Catalogue of Microorganisms (GCM) 10K type strain sequencing project: providing services to taxonomists for standard genome sequencing and annotation.</title>
        <authorList>
            <consortium name="The Broad Institute Genomics Platform"/>
            <consortium name="The Broad Institute Genome Sequencing Center for Infectious Disease"/>
            <person name="Wu L."/>
            <person name="Ma J."/>
        </authorList>
    </citation>
    <scope>NUCLEOTIDE SEQUENCE [LARGE SCALE GENOMIC DNA]</scope>
    <source>
        <strain evidence="3">JCM 17933</strain>
    </source>
</reference>
<dbReference type="RefSeq" id="WP_345464927.1">
    <property type="nucleotide sequence ID" value="NZ_BAABHF010000019.1"/>
</dbReference>
<evidence type="ECO:0000259" key="1">
    <source>
        <dbReference type="Pfam" id="PF01814"/>
    </source>
</evidence>
<organism evidence="2 3">
    <name type="scientific">Actinoallomurus oryzae</name>
    <dbReference type="NCBI Taxonomy" id="502180"/>
    <lineage>
        <taxon>Bacteria</taxon>
        <taxon>Bacillati</taxon>
        <taxon>Actinomycetota</taxon>
        <taxon>Actinomycetes</taxon>
        <taxon>Streptosporangiales</taxon>
        <taxon>Thermomonosporaceae</taxon>
        <taxon>Actinoallomurus</taxon>
    </lineage>
</organism>
<proteinExistence type="predicted"/>
<protein>
    <recommendedName>
        <fullName evidence="1">Hemerythrin-like domain-containing protein</fullName>
    </recommendedName>
</protein>
<sequence length="175" mass="19785">MTGDEQGPVSPDRARALGRQLIEMHQWLRAELARLREEIAAYAGRGTPQPPVPLRAHCTAFCETLTRHHTSEDTTGFPALAEQFPELNPVLEELRQDHVLVADILRRLQRLLTTLSPDNAEPARRELDGLTAILESHFRWEERRLVDAFDALRPARAGEELFGEVPEAVRGDAQR</sequence>
<gene>
    <name evidence="2" type="ORF">GCM10023191_035940</name>
</gene>
<dbReference type="CDD" id="cd12108">
    <property type="entry name" value="Hr-like"/>
    <property type="match status" value="1"/>
</dbReference>
<dbReference type="EMBL" id="BAABHF010000019">
    <property type="protein sequence ID" value="GAA4495357.1"/>
    <property type="molecule type" value="Genomic_DNA"/>
</dbReference>
<evidence type="ECO:0000313" key="2">
    <source>
        <dbReference type="EMBL" id="GAA4495357.1"/>
    </source>
</evidence>
<evidence type="ECO:0000313" key="3">
    <source>
        <dbReference type="Proteomes" id="UP001500503"/>
    </source>
</evidence>
<feature type="domain" description="Hemerythrin-like" evidence="1">
    <location>
        <begin position="20"/>
        <end position="146"/>
    </location>
</feature>
<dbReference type="InterPro" id="IPR012312">
    <property type="entry name" value="Hemerythrin-like"/>
</dbReference>
<dbReference type="Gene3D" id="1.20.120.520">
    <property type="entry name" value="nmb1532 protein domain like"/>
    <property type="match status" value="1"/>
</dbReference>
<name>A0ABP8Q1Z8_9ACTN</name>
<comment type="caution">
    <text evidence="2">The sequence shown here is derived from an EMBL/GenBank/DDBJ whole genome shotgun (WGS) entry which is preliminary data.</text>
</comment>